<dbReference type="Proteomes" id="UP000473278">
    <property type="component" value="Unassembled WGS sequence"/>
</dbReference>
<reference evidence="1 2" key="1">
    <citation type="submission" date="2020-02" db="EMBL/GenBank/DDBJ databases">
        <title>Balneolaceae bacterium YR4-1, complete genome.</title>
        <authorList>
            <person name="Li Y."/>
            <person name="Wu S."/>
        </authorList>
    </citation>
    <scope>NUCLEOTIDE SEQUENCE [LARGE SCALE GENOMIC DNA]</scope>
    <source>
        <strain evidence="1 2">YR4-1</strain>
    </source>
</reference>
<keyword evidence="2" id="KW-1185">Reference proteome</keyword>
<dbReference type="GO" id="GO:0022900">
    <property type="term" value="P:electron transport chain"/>
    <property type="evidence" value="ECO:0007669"/>
    <property type="project" value="InterPro"/>
</dbReference>
<evidence type="ECO:0000313" key="2">
    <source>
        <dbReference type="Proteomes" id="UP000473278"/>
    </source>
</evidence>
<organism evidence="1 2">
    <name type="scientific">Halalkalibaculum roseum</name>
    <dbReference type="NCBI Taxonomy" id="2709311"/>
    <lineage>
        <taxon>Bacteria</taxon>
        <taxon>Pseudomonadati</taxon>
        <taxon>Balneolota</taxon>
        <taxon>Balneolia</taxon>
        <taxon>Balneolales</taxon>
        <taxon>Balneolaceae</taxon>
        <taxon>Halalkalibaculum</taxon>
    </lineage>
</organism>
<comment type="caution">
    <text evidence="1">The sequence shown here is derived from an EMBL/GenBank/DDBJ whole genome shotgun (WGS) entry which is preliminary data.</text>
</comment>
<dbReference type="Gene3D" id="1.20.120.10">
    <property type="entry name" value="Cytochrome c/b562"/>
    <property type="match status" value="1"/>
</dbReference>
<dbReference type="RefSeq" id="WP_165142986.1">
    <property type="nucleotide sequence ID" value="NZ_JAALLT010000004.1"/>
</dbReference>
<name>A0A6M1T1V2_9BACT</name>
<sequence length="150" mass="17206">MPKKMDRSLHLIVITLLLAFTVMAFQSELTTVQPKTMPLVPMMRVLLSDMYTIDEGIYTEDFAVIEKGGKSIAEHPVMTEEDKKLVKNTLGEEMQRFISFDMVVHRHADSIAQAAQQKKMNDILHHYKIVQQGCVDCHTAFRKEISKARK</sequence>
<accession>A0A6M1T1V2</accession>
<evidence type="ECO:0008006" key="3">
    <source>
        <dbReference type="Google" id="ProtNLM"/>
    </source>
</evidence>
<gene>
    <name evidence="1" type="ORF">G3570_12775</name>
</gene>
<dbReference type="GO" id="GO:0020037">
    <property type="term" value="F:heme binding"/>
    <property type="evidence" value="ECO:0007669"/>
    <property type="project" value="InterPro"/>
</dbReference>
<dbReference type="AlphaFoldDB" id="A0A6M1T1V2"/>
<evidence type="ECO:0000313" key="1">
    <source>
        <dbReference type="EMBL" id="NGP77514.1"/>
    </source>
</evidence>
<dbReference type="EMBL" id="JAALLT010000004">
    <property type="protein sequence ID" value="NGP77514.1"/>
    <property type="molecule type" value="Genomic_DNA"/>
</dbReference>
<dbReference type="GO" id="GO:0009055">
    <property type="term" value="F:electron transfer activity"/>
    <property type="evidence" value="ECO:0007669"/>
    <property type="project" value="InterPro"/>
</dbReference>
<dbReference type="InterPro" id="IPR010980">
    <property type="entry name" value="Cyt_c/b562"/>
</dbReference>
<protein>
    <recommendedName>
        <fullName evidence="3">Cytochrome C</fullName>
    </recommendedName>
</protein>
<proteinExistence type="predicted"/>
<dbReference type="SUPFAM" id="SSF47175">
    <property type="entry name" value="Cytochromes"/>
    <property type="match status" value="1"/>
</dbReference>
<dbReference type="GO" id="GO:0005506">
    <property type="term" value="F:iron ion binding"/>
    <property type="evidence" value="ECO:0007669"/>
    <property type="project" value="InterPro"/>
</dbReference>